<dbReference type="GO" id="GO:0008757">
    <property type="term" value="F:S-adenosylmethionine-dependent methyltransferase activity"/>
    <property type="evidence" value="ECO:0007669"/>
    <property type="project" value="TreeGrafter"/>
</dbReference>
<dbReference type="PANTHER" id="PTHR10509:SF14">
    <property type="entry name" value="CAFFEOYL-COA O-METHYLTRANSFERASE 3-RELATED"/>
    <property type="match status" value="1"/>
</dbReference>
<name>A0AAQ3M719_9PEZI</name>
<dbReference type="PANTHER" id="PTHR10509">
    <property type="entry name" value="O-METHYLTRANSFERASE-RELATED"/>
    <property type="match status" value="1"/>
</dbReference>
<dbReference type="EMBL" id="CP138586">
    <property type="protein sequence ID" value="WPH02075.1"/>
    <property type="molecule type" value="Genomic_DNA"/>
</dbReference>
<accession>A0AAQ3M719</accession>
<keyword evidence="3" id="KW-0949">S-adenosyl-L-methionine</keyword>
<keyword evidence="2" id="KW-0808">Transferase</keyword>
<keyword evidence="1" id="KW-0489">Methyltransferase</keyword>
<dbReference type="Proteomes" id="UP001303373">
    <property type="component" value="Chromosome 7"/>
</dbReference>
<dbReference type="InterPro" id="IPR029063">
    <property type="entry name" value="SAM-dependent_MTases_sf"/>
</dbReference>
<dbReference type="InterPro" id="IPR002935">
    <property type="entry name" value="SAM_O-MeTrfase"/>
</dbReference>
<evidence type="ECO:0000256" key="3">
    <source>
        <dbReference type="ARBA" id="ARBA00022691"/>
    </source>
</evidence>
<comment type="similarity">
    <text evidence="4">Belongs to the class I-like SAM-binding methyltransferase superfamily. Cation-dependent O-methyltransferase family.</text>
</comment>
<evidence type="ECO:0000256" key="1">
    <source>
        <dbReference type="ARBA" id="ARBA00022603"/>
    </source>
</evidence>
<dbReference type="SUPFAM" id="SSF53335">
    <property type="entry name" value="S-adenosyl-L-methionine-dependent methyltransferases"/>
    <property type="match status" value="1"/>
</dbReference>
<evidence type="ECO:0000256" key="2">
    <source>
        <dbReference type="ARBA" id="ARBA00022679"/>
    </source>
</evidence>
<protein>
    <submittedName>
        <fullName evidence="5">O-methyltransferase</fullName>
    </submittedName>
</protein>
<dbReference type="Gene3D" id="3.40.50.150">
    <property type="entry name" value="Vaccinia Virus protein VP39"/>
    <property type="match status" value="1"/>
</dbReference>
<dbReference type="AlphaFoldDB" id="A0AAQ3M719"/>
<keyword evidence="6" id="KW-1185">Reference proteome</keyword>
<evidence type="ECO:0000313" key="6">
    <source>
        <dbReference type="Proteomes" id="UP001303373"/>
    </source>
</evidence>
<gene>
    <name evidence="5" type="ORF">R9X50_00493000</name>
</gene>
<dbReference type="InterPro" id="IPR050362">
    <property type="entry name" value="Cation-dep_OMT"/>
</dbReference>
<proteinExistence type="inferred from homology"/>
<evidence type="ECO:0000313" key="5">
    <source>
        <dbReference type="EMBL" id="WPH02075.1"/>
    </source>
</evidence>
<dbReference type="GO" id="GO:0032259">
    <property type="term" value="P:methylation"/>
    <property type="evidence" value="ECO:0007669"/>
    <property type="project" value="UniProtKB-KW"/>
</dbReference>
<sequence>MSVQGAAFFPQEDEIQEQVWTEVDAYTVSHLHPSTKPNSAALINALRYSNEQGLPDIASYPVIAKFYALQCRALRVKHALELGTLGGYTSIFLASENPDLRVTTIEVDPHHRDVAQRNLEQAGVADRVTIRLGAGLNVLPQVGKDIASGKLPRLGFVYIDADKQNNWNYLDQVIDMCESGAVIFVDNIVRGGRLVDPSHRKSPGVIGARRVVENVGRDVRVDGMVLQTVGEKGYDGVLMVVVK</sequence>
<dbReference type="PROSITE" id="PS51682">
    <property type="entry name" value="SAM_OMT_I"/>
    <property type="match status" value="1"/>
</dbReference>
<reference evidence="5 6" key="1">
    <citation type="submission" date="2023-11" db="EMBL/GenBank/DDBJ databases">
        <title>An acidophilic fungus is an integral part of prey digestion in a carnivorous sundew plant.</title>
        <authorList>
            <person name="Tsai I.J."/>
        </authorList>
    </citation>
    <scope>NUCLEOTIDE SEQUENCE [LARGE SCALE GENOMIC DNA]</scope>
    <source>
        <strain evidence="5">169a</strain>
    </source>
</reference>
<dbReference type="GO" id="GO:0008171">
    <property type="term" value="F:O-methyltransferase activity"/>
    <property type="evidence" value="ECO:0007669"/>
    <property type="project" value="InterPro"/>
</dbReference>
<organism evidence="5 6">
    <name type="scientific">Acrodontium crateriforme</name>
    <dbReference type="NCBI Taxonomy" id="150365"/>
    <lineage>
        <taxon>Eukaryota</taxon>
        <taxon>Fungi</taxon>
        <taxon>Dikarya</taxon>
        <taxon>Ascomycota</taxon>
        <taxon>Pezizomycotina</taxon>
        <taxon>Dothideomycetes</taxon>
        <taxon>Dothideomycetidae</taxon>
        <taxon>Mycosphaerellales</taxon>
        <taxon>Teratosphaeriaceae</taxon>
        <taxon>Acrodontium</taxon>
    </lineage>
</organism>
<evidence type="ECO:0000256" key="4">
    <source>
        <dbReference type="ARBA" id="ARBA00023453"/>
    </source>
</evidence>
<dbReference type="Pfam" id="PF01596">
    <property type="entry name" value="Methyltransf_3"/>
    <property type="match status" value="1"/>
</dbReference>